<dbReference type="PANTHER" id="PTHR30413">
    <property type="entry name" value="INNER MEMBRANE TRANSPORT PERMEASE"/>
    <property type="match status" value="1"/>
</dbReference>
<protein>
    <recommendedName>
        <fullName evidence="9">Transport permease protein</fullName>
    </recommendedName>
</protein>
<evidence type="ECO:0000256" key="2">
    <source>
        <dbReference type="ARBA" id="ARBA00007783"/>
    </source>
</evidence>
<feature type="domain" description="ABC transmembrane type-2" evidence="10">
    <location>
        <begin position="67"/>
        <end position="292"/>
    </location>
</feature>
<comment type="similarity">
    <text evidence="2 9">Belongs to the ABC-2 integral membrane protein family.</text>
</comment>
<evidence type="ECO:0000256" key="7">
    <source>
        <dbReference type="ARBA" id="ARBA00022989"/>
    </source>
</evidence>
<dbReference type="PRINTS" id="PR00164">
    <property type="entry name" value="ABC2TRNSPORT"/>
</dbReference>
<evidence type="ECO:0000313" key="12">
    <source>
        <dbReference type="Proteomes" id="UP000320176"/>
    </source>
</evidence>
<feature type="transmembrane region" description="Helical" evidence="9">
    <location>
        <begin position="70"/>
        <end position="91"/>
    </location>
</feature>
<feature type="transmembrane region" description="Helical" evidence="9">
    <location>
        <begin position="266"/>
        <end position="289"/>
    </location>
</feature>
<feature type="transmembrane region" description="Helical" evidence="9">
    <location>
        <begin position="98"/>
        <end position="114"/>
    </location>
</feature>
<keyword evidence="8 9" id="KW-0472">Membrane</keyword>
<evidence type="ECO:0000256" key="6">
    <source>
        <dbReference type="ARBA" id="ARBA00022692"/>
    </source>
</evidence>
<evidence type="ECO:0000313" key="11">
    <source>
        <dbReference type="EMBL" id="TWU05967.1"/>
    </source>
</evidence>
<sequence length="300" mass="34015">MSLAPSTNPETSTQSLGNDCADDDWDLVIRPKRHLLDVDLAELWRYRDLLFMFIKRDIVTVYKQTILGPIWFFVQPVMTMLVYVVVFGNIAKISTDEIPAPLFYLAGITLWNYFSDSFNKTSTTFVSNANVFGKVYFPRLIVPLSIVVSNVIKFGIQFGLFLLVWAWYLASTDLIHPNAWMLSTLYCVLLMAGLGLGFGVIFSSLTTKYRDLTFLLAFGVQLAMYATPIIYPMSTLSERFQRILWWNPIAHIIEAFKYGFLGSGQASVGGLLYTTLFTLTVLTVGVLLFNRTEQTFMDTV</sequence>
<evidence type="ECO:0000256" key="5">
    <source>
        <dbReference type="ARBA" id="ARBA00022519"/>
    </source>
</evidence>
<dbReference type="GO" id="GO:0043190">
    <property type="term" value="C:ATP-binding cassette (ABC) transporter complex"/>
    <property type="evidence" value="ECO:0007669"/>
    <property type="project" value="InterPro"/>
</dbReference>
<dbReference type="RefSeq" id="WP_146519132.1">
    <property type="nucleotide sequence ID" value="NZ_CP151726.1"/>
</dbReference>
<keyword evidence="4 9" id="KW-1003">Cell membrane</keyword>
<dbReference type="EMBL" id="SJPN01000002">
    <property type="protein sequence ID" value="TWU05967.1"/>
    <property type="molecule type" value="Genomic_DNA"/>
</dbReference>
<dbReference type="InterPro" id="IPR013525">
    <property type="entry name" value="ABC2_TM"/>
</dbReference>
<evidence type="ECO:0000256" key="9">
    <source>
        <dbReference type="RuleBase" id="RU361157"/>
    </source>
</evidence>
<dbReference type="AlphaFoldDB" id="A0A5C6B2A1"/>
<feature type="transmembrane region" description="Helical" evidence="9">
    <location>
        <begin position="140"/>
        <end position="168"/>
    </location>
</feature>
<reference evidence="11 12" key="1">
    <citation type="submission" date="2019-02" db="EMBL/GenBank/DDBJ databases">
        <title>Deep-cultivation of Planctomycetes and their phenomic and genomic characterization uncovers novel biology.</title>
        <authorList>
            <person name="Wiegand S."/>
            <person name="Jogler M."/>
            <person name="Boedeker C."/>
            <person name="Pinto D."/>
            <person name="Vollmers J."/>
            <person name="Rivas-Marin E."/>
            <person name="Kohn T."/>
            <person name="Peeters S.H."/>
            <person name="Heuer A."/>
            <person name="Rast P."/>
            <person name="Oberbeckmann S."/>
            <person name="Bunk B."/>
            <person name="Jeske O."/>
            <person name="Meyerdierks A."/>
            <person name="Storesund J.E."/>
            <person name="Kallscheuer N."/>
            <person name="Luecker S."/>
            <person name="Lage O.M."/>
            <person name="Pohl T."/>
            <person name="Merkel B.J."/>
            <person name="Hornburger P."/>
            <person name="Mueller R.-W."/>
            <person name="Bruemmer F."/>
            <person name="Labrenz M."/>
            <person name="Spormann A.M."/>
            <person name="Op Den Camp H."/>
            <person name="Overmann J."/>
            <person name="Amann R."/>
            <person name="Jetten M.S.M."/>
            <person name="Mascher T."/>
            <person name="Medema M.H."/>
            <person name="Devos D.P."/>
            <person name="Kaster A.-K."/>
            <person name="Ovreas L."/>
            <person name="Rohde M."/>
            <person name="Galperin M.Y."/>
            <person name="Jogler C."/>
        </authorList>
    </citation>
    <scope>NUCLEOTIDE SEQUENCE [LARGE SCALE GENOMIC DNA]</scope>
    <source>
        <strain evidence="11 12">Pla52n</strain>
    </source>
</reference>
<comment type="caution">
    <text evidence="11">The sequence shown here is derived from an EMBL/GenBank/DDBJ whole genome shotgun (WGS) entry which is preliminary data.</text>
</comment>
<keyword evidence="6 9" id="KW-0812">Transmembrane</keyword>
<feature type="transmembrane region" description="Helical" evidence="9">
    <location>
        <begin position="214"/>
        <end position="231"/>
    </location>
</feature>
<keyword evidence="7 9" id="KW-1133">Transmembrane helix</keyword>
<dbReference type="PROSITE" id="PS51012">
    <property type="entry name" value="ABC_TM2"/>
    <property type="match status" value="1"/>
</dbReference>
<proteinExistence type="inferred from homology"/>
<evidence type="ECO:0000256" key="1">
    <source>
        <dbReference type="ARBA" id="ARBA00004429"/>
    </source>
</evidence>
<evidence type="ECO:0000256" key="3">
    <source>
        <dbReference type="ARBA" id="ARBA00022448"/>
    </source>
</evidence>
<keyword evidence="12" id="KW-1185">Reference proteome</keyword>
<dbReference type="GO" id="GO:0140359">
    <property type="term" value="F:ABC-type transporter activity"/>
    <property type="evidence" value="ECO:0007669"/>
    <property type="project" value="InterPro"/>
</dbReference>
<feature type="transmembrane region" description="Helical" evidence="9">
    <location>
        <begin position="180"/>
        <end position="202"/>
    </location>
</feature>
<dbReference type="InterPro" id="IPR047817">
    <property type="entry name" value="ABC2_TM_bact-type"/>
</dbReference>
<evidence type="ECO:0000256" key="4">
    <source>
        <dbReference type="ARBA" id="ARBA00022475"/>
    </source>
</evidence>
<keyword evidence="3 9" id="KW-0813">Transport</keyword>
<organism evidence="11 12">
    <name type="scientific">Stieleria varia</name>
    <dbReference type="NCBI Taxonomy" id="2528005"/>
    <lineage>
        <taxon>Bacteria</taxon>
        <taxon>Pseudomonadati</taxon>
        <taxon>Planctomycetota</taxon>
        <taxon>Planctomycetia</taxon>
        <taxon>Pirellulales</taxon>
        <taxon>Pirellulaceae</taxon>
        <taxon>Stieleria</taxon>
    </lineage>
</organism>
<keyword evidence="5" id="KW-0997">Cell inner membrane</keyword>
<dbReference type="Proteomes" id="UP000320176">
    <property type="component" value="Unassembled WGS sequence"/>
</dbReference>
<comment type="subcellular location">
    <subcellularLocation>
        <location evidence="1">Cell inner membrane</location>
        <topology evidence="1">Multi-pass membrane protein</topology>
    </subcellularLocation>
    <subcellularLocation>
        <location evidence="9">Cell membrane</location>
        <topology evidence="9">Multi-pass membrane protein</topology>
    </subcellularLocation>
</comment>
<dbReference type="PANTHER" id="PTHR30413:SF8">
    <property type="entry name" value="TRANSPORT PERMEASE PROTEIN"/>
    <property type="match status" value="1"/>
</dbReference>
<evidence type="ECO:0000259" key="10">
    <source>
        <dbReference type="PROSITE" id="PS51012"/>
    </source>
</evidence>
<dbReference type="InterPro" id="IPR000412">
    <property type="entry name" value="ABC_2_transport"/>
</dbReference>
<dbReference type="Pfam" id="PF01061">
    <property type="entry name" value="ABC2_membrane"/>
    <property type="match status" value="1"/>
</dbReference>
<accession>A0A5C6B2A1</accession>
<evidence type="ECO:0000256" key="8">
    <source>
        <dbReference type="ARBA" id="ARBA00023136"/>
    </source>
</evidence>
<gene>
    <name evidence="11" type="primary">tagG_1</name>
    <name evidence="11" type="ORF">Pla52n_16830</name>
</gene>
<dbReference type="OrthoDB" id="9786910at2"/>
<dbReference type="GO" id="GO:0015920">
    <property type="term" value="P:lipopolysaccharide transport"/>
    <property type="evidence" value="ECO:0007669"/>
    <property type="project" value="TreeGrafter"/>
</dbReference>
<name>A0A5C6B2A1_9BACT</name>